<evidence type="ECO:0000313" key="3">
    <source>
        <dbReference type="EMBL" id="PSC72628.1"/>
    </source>
</evidence>
<evidence type="ECO:0000313" key="4">
    <source>
        <dbReference type="Proteomes" id="UP000239649"/>
    </source>
</evidence>
<feature type="chain" id="PRO_5015181564" evidence="2">
    <location>
        <begin position="23"/>
        <end position="314"/>
    </location>
</feature>
<keyword evidence="3" id="KW-0240">DNA-directed RNA polymerase</keyword>
<feature type="compositionally biased region" description="Polar residues" evidence="1">
    <location>
        <begin position="296"/>
        <end position="305"/>
    </location>
</feature>
<evidence type="ECO:0000256" key="1">
    <source>
        <dbReference type="SAM" id="MobiDB-lite"/>
    </source>
</evidence>
<comment type="caution">
    <text evidence="3">The sequence shown here is derived from an EMBL/GenBank/DDBJ whole genome shotgun (WGS) entry which is preliminary data.</text>
</comment>
<gene>
    <name evidence="3" type="ORF">C2E20_3844</name>
</gene>
<feature type="compositionally biased region" description="Polar residues" evidence="1">
    <location>
        <begin position="263"/>
        <end position="273"/>
    </location>
</feature>
<dbReference type="Gene3D" id="2.160.20.120">
    <property type="match status" value="1"/>
</dbReference>
<dbReference type="AlphaFoldDB" id="A0A2P6VEX1"/>
<dbReference type="OrthoDB" id="513588at2759"/>
<keyword evidence="3" id="KW-0804">Transcription</keyword>
<keyword evidence="2" id="KW-0732">Signal</keyword>
<organism evidence="3 4">
    <name type="scientific">Micractinium conductrix</name>
    <dbReference type="NCBI Taxonomy" id="554055"/>
    <lineage>
        <taxon>Eukaryota</taxon>
        <taxon>Viridiplantae</taxon>
        <taxon>Chlorophyta</taxon>
        <taxon>core chlorophytes</taxon>
        <taxon>Trebouxiophyceae</taxon>
        <taxon>Chlorellales</taxon>
        <taxon>Chlorellaceae</taxon>
        <taxon>Chlorella clade</taxon>
        <taxon>Micractinium</taxon>
    </lineage>
</organism>
<dbReference type="GO" id="GO:0000428">
    <property type="term" value="C:DNA-directed RNA polymerase complex"/>
    <property type="evidence" value="ECO:0007669"/>
    <property type="project" value="UniProtKB-KW"/>
</dbReference>
<dbReference type="EMBL" id="LHPF02000009">
    <property type="protein sequence ID" value="PSC72628.1"/>
    <property type="molecule type" value="Genomic_DNA"/>
</dbReference>
<feature type="region of interest" description="Disordered" evidence="1">
    <location>
        <begin position="263"/>
        <end position="314"/>
    </location>
</feature>
<evidence type="ECO:0000256" key="2">
    <source>
        <dbReference type="SAM" id="SignalP"/>
    </source>
</evidence>
<protein>
    <submittedName>
        <fullName evidence="3">DNA-directed RNA polymerase II subunit RPB1</fullName>
    </submittedName>
</protein>
<dbReference type="Proteomes" id="UP000239649">
    <property type="component" value="Unassembled WGS sequence"/>
</dbReference>
<keyword evidence="4" id="KW-1185">Reference proteome</keyword>
<feature type="compositionally biased region" description="Low complexity" evidence="1">
    <location>
        <begin position="274"/>
        <end position="288"/>
    </location>
</feature>
<name>A0A2P6VEX1_9CHLO</name>
<proteinExistence type="predicted"/>
<reference evidence="3 4" key="1">
    <citation type="journal article" date="2018" name="Plant J.">
        <title>Genome sequences of Chlorella sorokiniana UTEX 1602 and Micractinium conductrix SAG 241.80: implications to maltose excretion by a green alga.</title>
        <authorList>
            <person name="Arriola M.B."/>
            <person name="Velmurugan N."/>
            <person name="Zhang Y."/>
            <person name="Plunkett M.H."/>
            <person name="Hondzo H."/>
            <person name="Barney B.M."/>
        </authorList>
    </citation>
    <scope>NUCLEOTIDE SEQUENCE [LARGE SCALE GENOMIC DNA]</scope>
    <source>
        <strain evidence="3 4">SAG 241.80</strain>
    </source>
</reference>
<feature type="signal peptide" evidence="2">
    <location>
        <begin position="1"/>
        <end position="22"/>
    </location>
</feature>
<sequence>MARASLLLGLVLACALVTAARAQGGPEQAPIQELPAFSTVQLCVPFNVFITPSDASTPQYGLQVDAELPVAQAILWTVTENGTLQLEAQPFTTQQPIKVAVYLPPAELAELDLYGMLADTYVGPGFSPESFTLRQGAGAGGVYAFGLNASSVAVSTQGGTMVLLGTYGSAQVNASGIANVFIATDASVQLGGISNVYLETAGEEVQISGSASGISRVFYTQGQCQLDSVFLLQSPCQQVATVVQAPVAEGPYAFQVAGPTGTQQQAGAVQPGSSTAQAGATGQRQASSVAIATPGKVSTGTQSDGQGIVAGTTG</sequence>
<accession>A0A2P6VEX1</accession>